<proteinExistence type="predicted"/>
<keyword evidence="2" id="KW-0472">Membrane</keyword>
<reference evidence="4 5" key="1">
    <citation type="submission" date="2019-02" db="EMBL/GenBank/DDBJ databases">
        <title>Deep-cultivation of Planctomycetes and their phenomic and genomic characterization uncovers novel biology.</title>
        <authorList>
            <person name="Wiegand S."/>
            <person name="Jogler M."/>
            <person name="Boedeker C."/>
            <person name="Pinto D."/>
            <person name="Vollmers J."/>
            <person name="Rivas-Marin E."/>
            <person name="Kohn T."/>
            <person name="Peeters S.H."/>
            <person name="Heuer A."/>
            <person name="Rast P."/>
            <person name="Oberbeckmann S."/>
            <person name="Bunk B."/>
            <person name="Jeske O."/>
            <person name="Meyerdierks A."/>
            <person name="Storesund J.E."/>
            <person name="Kallscheuer N."/>
            <person name="Luecker S."/>
            <person name="Lage O.M."/>
            <person name="Pohl T."/>
            <person name="Merkel B.J."/>
            <person name="Hornburger P."/>
            <person name="Mueller R.-W."/>
            <person name="Bruemmer F."/>
            <person name="Labrenz M."/>
            <person name="Spormann A.M."/>
            <person name="Op den Camp H."/>
            <person name="Overmann J."/>
            <person name="Amann R."/>
            <person name="Jetten M.S.M."/>
            <person name="Mascher T."/>
            <person name="Medema M.H."/>
            <person name="Devos D.P."/>
            <person name="Kaster A.-K."/>
            <person name="Ovreas L."/>
            <person name="Rohde M."/>
            <person name="Galperin M.Y."/>
            <person name="Jogler C."/>
        </authorList>
    </citation>
    <scope>NUCLEOTIDE SEQUENCE [LARGE SCALE GENOMIC DNA]</scope>
    <source>
        <strain evidence="4 5">Mal48</strain>
    </source>
</reference>
<evidence type="ECO:0000256" key="2">
    <source>
        <dbReference type="SAM" id="Phobius"/>
    </source>
</evidence>
<dbReference type="RefSeq" id="WP_145196535.1">
    <property type="nucleotide sequence ID" value="NZ_CP036267.1"/>
</dbReference>
<keyword evidence="4" id="KW-0378">Hydrolase</keyword>
<evidence type="ECO:0000256" key="1">
    <source>
        <dbReference type="SAM" id="MobiDB-lite"/>
    </source>
</evidence>
<keyword evidence="5" id="KW-1185">Reference proteome</keyword>
<keyword evidence="2" id="KW-1133">Transmembrane helix</keyword>
<accession>A0A517QJA7</accession>
<evidence type="ECO:0000313" key="5">
    <source>
        <dbReference type="Proteomes" id="UP000315724"/>
    </source>
</evidence>
<name>A0A517QJA7_9PLAN</name>
<dbReference type="InterPro" id="IPR036514">
    <property type="entry name" value="SGNH_hydro_sf"/>
</dbReference>
<evidence type="ECO:0000259" key="3">
    <source>
        <dbReference type="Pfam" id="PF13472"/>
    </source>
</evidence>
<dbReference type="KEGG" id="tpol:Mal48_09660"/>
<dbReference type="CDD" id="cd00229">
    <property type="entry name" value="SGNH_hydrolase"/>
    <property type="match status" value="1"/>
</dbReference>
<organism evidence="4 5">
    <name type="scientific">Thalassoglobus polymorphus</name>
    <dbReference type="NCBI Taxonomy" id="2527994"/>
    <lineage>
        <taxon>Bacteria</taxon>
        <taxon>Pseudomonadati</taxon>
        <taxon>Planctomycetota</taxon>
        <taxon>Planctomycetia</taxon>
        <taxon>Planctomycetales</taxon>
        <taxon>Planctomycetaceae</taxon>
        <taxon>Thalassoglobus</taxon>
    </lineage>
</organism>
<dbReference type="Gene3D" id="3.40.50.1110">
    <property type="entry name" value="SGNH hydrolase"/>
    <property type="match status" value="1"/>
</dbReference>
<dbReference type="GO" id="GO:0016788">
    <property type="term" value="F:hydrolase activity, acting on ester bonds"/>
    <property type="evidence" value="ECO:0007669"/>
    <property type="project" value="UniProtKB-ARBA"/>
</dbReference>
<protein>
    <submittedName>
        <fullName evidence="4">GDSL-like Lipase/Acylhydrolase</fullName>
    </submittedName>
</protein>
<gene>
    <name evidence="4" type="ORF">Mal48_09660</name>
</gene>
<keyword evidence="2" id="KW-0812">Transmembrane</keyword>
<dbReference type="SUPFAM" id="SSF52266">
    <property type="entry name" value="SGNH hydrolase"/>
    <property type="match status" value="1"/>
</dbReference>
<evidence type="ECO:0000313" key="4">
    <source>
        <dbReference type="EMBL" id="QDT31731.1"/>
    </source>
</evidence>
<dbReference type="InterPro" id="IPR013830">
    <property type="entry name" value="SGNH_hydro"/>
</dbReference>
<feature type="transmembrane region" description="Helical" evidence="2">
    <location>
        <begin position="35"/>
        <end position="54"/>
    </location>
</feature>
<sequence length="350" mass="39299">METTEEIPKEDTSSENSLRENRKASLSNFKKRLKILLLVGACSILGVLFYIHYWHNHDMGAGATAPVVDRGPFQKQWSDRDVFLLGLGDSITSGFGASPGKSYFYRLLKNPSDEFSEMEGLTLSAVLPNLTSENRSLSGTTSIELLEFSLPKIEVQPVETFGIVVLTTGGNDVIHNYGRTPPREGAMYGATMQEAEPWFINFEARLTTIVDLVEQKFPGGCDIFLSNIYDPTDGVGDTLNAGLPAWDDGLEVLQRYNQIIKTTCEQRPNVHLVDLHSTFLGHGIHCKKFWKATYRKEDPYYWYFDNLEDPNDRGYDAIRRLYLNKIAEVVPARLSTPRADAVSKTSLSVQ</sequence>
<dbReference type="EMBL" id="CP036267">
    <property type="protein sequence ID" value="QDT31731.1"/>
    <property type="molecule type" value="Genomic_DNA"/>
</dbReference>
<feature type="region of interest" description="Disordered" evidence="1">
    <location>
        <begin position="1"/>
        <end position="21"/>
    </location>
</feature>
<feature type="domain" description="SGNH hydrolase-type esterase" evidence="3">
    <location>
        <begin position="87"/>
        <end position="316"/>
    </location>
</feature>
<dbReference type="Proteomes" id="UP000315724">
    <property type="component" value="Chromosome"/>
</dbReference>
<dbReference type="AlphaFoldDB" id="A0A517QJA7"/>
<dbReference type="OrthoDB" id="265515at2"/>
<dbReference type="Pfam" id="PF13472">
    <property type="entry name" value="Lipase_GDSL_2"/>
    <property type="match status" value="1"/>
</dbReference>